<dbReference type="SUPFAM" id="SSF81383">
    <property type="entry name" value="F-box domain"/>
    <property type="match status" value="1"/>
</dbReference>
<dbReference type="Pfam" id="PF12937">
    <property type="entry name" value="F-box-like"/>
    <property type="match status" value="1"/>
</dbReference>
<evidence type="ECO:0000259" key="1">
    <source>
        <dbReference type="PROSITE" id="PS50181"/>
    </source>
</evidence>
<dbReference type="InterPro" id="IPR008979">
    <property type="entry name" value="Galactose-bd-like_sf"/>
</dbReference>
<feature type="domain" description="F-box" evidence="1">
    <location>
        <begin position="24"/>
        <end position="69"/>
    </location>
</feature>
<dbReference type="Gene3D" id="2.60.120.260">
    <property type="entry name" value="Galactose-binding domain-like"/>
    <property type="match status" value="1"/>
</dbReference>
<dbReference type="GO" id="GO:0019005">
    <property type="term" value="C:SCF ubiquitin ligase complex"/>
    <property type="evidence" value="ECO:0007669"/>
    <property type="project" value="TreeGrafter"/>
</dbReference>
<dbReference type="PANTHER" id="PTHR12125">
    <property type="entry name" value="F-BOX ONLY PROTEIN 6-LIKE PROTEIN"/>
    <property type="match status" value="1"/>
</dbReference>
<name>A0AAJ7NCY6_9HYME</name>
<dbReference type="GO" id="GO:0031146">
    <property type="term" value="P:SCF-dependent proteasomal ubiquitin-dependent protein catabolic process"/>
    <property type="evidence" value="ECO:0007669"/>
    <property type="project" value="TreeGrafter"/>
</dbReference>
<proteinExistence type="predicted"/>
<dbReference type="KEGG" id="ccal:108630366"/>
<evidence type="ECO:0000313" key="3">
    <source>
        <dbReference type="Proteomes" id="UP000694925"/>
    </source>
</evidence>
<dbReference type="PROSITE" id="PS51114">
    <property type="entry name" value="FBA"/>
    <property type="match status" value="1"/>
</dbReference>
<dbReference type="SUPFAM" id="SSF49785">
    <property type="entry name" value="Galactose-binding domain-like"/>
    <property type="match status" value="1"/>
</dbReference>
<dbReference type="InterPro" id="IPR036047">
    <property type="entry name" value="F-box-like_dom_sf"/>
</dbReference>
<dbReference type="InterPro" id="IPR039752">
    <property type="entry name" value="F-box_only"/>
</dbReference>
<dbReference type="InterPro" id="IPR007397">
    <property type="entry name" value="F-box-assoc_dom"/>
</dbReference>
<feature type="domain" description="FBA" evidence="2">
    <location>
        <begin position="89"/>
        <end position="277"/>
    </location>
</feature>
<dbReference type="PANTHER" id="PTHR12125:SF5">
    <property type="entry name" value="F-BOX DOMAIN-CONTAINING PROTEIN"/>
    <property type="match status" value="1"/>
</dbReference>
<protein>
    <submittedName>
        <fullName evidence="4 5">F-box only protein 44-like</fullName>
    </submittedName>
</protein>
<dbReference type="Pfam" id="PF04300">
    <property type="entry name" value="FBA"/>
    <property type="match status" value="1"/>
</dbReference>
<dbReference type="InterPro" id="IPR001810">
    <property type="entry name" value="F-box_dom"/>
</dbReference>
<dbReference type="PROSITE" id="PS50181">
    <property type="entry name" value="FBOX"/>
    <property type="match status" value="1"/>
</dbReference>
<organism evidence="3 4">
    <name type="scientific">Ceratina calcarata</name>
    <dbReference type="NCBI Taxonomy" id="156304"/>
    <lineage>
        <taxon>Eukaryota</taxon>
        <taxon>Metazoa</taxon>
        <taxon>Ecdysozoa</taxon>
        <taxon>Arthropoda</taxon>
        <taxon>Hexapoda</taxon>
        <taxon>Insecta</taxon>
        <taxon>Pterygota</taxon>
        <taxon>Neoptera</taxon>
        <taxon>Endopterygota</taxon>
        <taxon>Hymenoptera</taxon>
        <taxon>Apocrita</taxon>
        <taxon>Aculeata</taxon>
        <taxon>Apoidea</taxon>
        <taxon>Anthophila</taxon>
        <taxon>Apidae</taxon>
        <taxon>Ceratina</taxon>
        <taxon>Zadontomerus</taxon>
    </lineage>
</organism>
<dbReference type="Proteomes" id="UP000694925">
    <property type="component" value="Unplaced"/>
</dbReference>
<dbReference type="GO" id="GO:0005737">
    <property type="term" value="C:cytoplasm"/>
    <property type="evidence" value="ECO:0007669"/>
    <property type="project" value="UniProtKB-ARBA"/>
</dbReference>
<dbReference type="GeneID" id="108630366"/>
<sequence>MGQLHNSTMTTRVMFDEKGDNGLVLSGKYLPEELLAEILCLVDYKSLLNCQLVCKRWKILIQTYIWRKKAEISLRRSLLFDKEVSWDVYYLICKKKPFERNLVKNHSGKYGKNRHWKIVTEGGDNWKVEHPPQGVPPLPHEPDEALFEQFCFVTSYHRCTKVQIIDLESEGLTPYVLDNLQPPIVVSEWYSCRWDCPAVYECTIKLLGENNRTIDFFDFRDDIEGEKQNQWHCMSHQFENYGPGLRQISFYHGGIDKLFWAGHYGSKMAGACVRVKIPTVQFSDTEEDLIAPDTDE</sequence>
<dbReference type="RefSeq" id="XP_017889129.1">
    <property type="nucleotide sequence ID" value="XM_018033640.2"/>
</dbReference>
<gene>
    <name evidence="4 5" type="primary">LOC108630366</name>
</gene>
<dbReference type="AlphaFoldDB" id="A0AAJ7NCY6"/>
<dbReference type="RefSeq" id="XP_017889130.1">
    <property type="nucleotide sequence ID" value="XM_018033641.2"/>
</dbReference>
<keyword evidence="3" id="KW-1185">Reference proteome</keyword>
<dbReference type="SMART" id="SM00256">
    <property type="entry name" value="FBOX"/>
    <property type="match status" value="1"/>
</dbReference>
<accession>A0AAJ7NCY6</accession>
<dbReference type="Gene3D" id="1.20.1280.50">
    <property type="match status" value="1"/>
</dbReference>
<dbReference type="GO" id="GO:0061630">
    <property type="term" value="F:ubiquitin protein ligase activity"/>
    <property type="evidence" value="ECO:0007669"/>
    <property type="project" value="TreeGrafter"/>
</dbReference>
<evidence type="ECO:0000259" key="2">
    <source>
        <dbReference type="PROSITE" id="PS51114"/>
    </source>
</evidence>
<dbReference type="SMART" id="SM01198">
    <property type="entry name" value="FBA"/>
    <property type="match status" value="1"/>
</dbReference>
<evidence type="ECO:0000313" key="5">
    <source>
        <dbReference type="RefSeq" id="XP_017889130.1"/>
    </source>
</evidence>
<dbReference type="FunFam" id="2.60.120.260:FF:000012">
    <property type="entry name" value="F-box only protein 2"/>
    <property type="match status" value="1"/>
</dbReference>
<dbReference type="GO" id="GO:0006516">
    <property type="term" value="P:glycoprotein catabolic process"/>
    <property type="evidence" value="ECO:0007669"/>
    <property type="project" value="TreeGrafter"/>
</dbReference>
<reference evidence="4 5" key="1">
    <citation type="submission" date="2025-04" db="UniProtKB">
        <authorList>
            <consortium name="RefSeq"/>
        </authorList>
    </citation>
    <scope>IDENTIFICATION</scope>
    <source>
        <tissue evidence="4 5">Whole body</tissue>
    </source>
</reference>
<evidence type="ECO:0000313" key="4">
    <source>
        <dbReference type="RefSeq" id="XP_017889129.1"/>
    </source>
</evidence>
<dbReference type="GO" id="GO:0036503">
    <property type="term" value="P:ERAD pathway"/>
    <property type="evidence" value="ECO:0007669"/>
    <property type="project" value="TreeGrafter"/>
</dbReference>